<dbReference type="PANTHER" id="PTHR15549">
    <property type="entry name" value="PAIRED IMMUNOGLOBULIN-LIKE TYPE 2 RECEPTOR"/>
    <property type="match status" value="1"/>
</dbReference>
<evidence type="ECO:0000256" key="4">
    <source>
        <dbReference type="ARBA" id="ARBA00023136"/>
    </source>
</evidence>
<accession>A0A8H5BIN7</accession>
<evidence type="ECO:0000256" key="3">
    <source>
        <dbReference type="ARBA" id="ARBA00022989"/>
    </source>
</evidence>
<feature type="region of interest" description="Disordered" evidence="5">
    <location>
        <begin position="524"/>
        <end position="560"/>
    </location>
</feature>
<feature type="region of interest" description="Disordered" evidence="5">
    <location>
        <begin position="434"/>
        <end position="462"/>
    </location>
</feature>
<feature type="region of interest" description="Disordered" evidence="5">
    <location>
        <begin position="248"/>
        <end position="278"/>
    </location>
</feature>
<dbReference type="PANTHER" id="PTHR15549:SF30">
    <property type="entry name" value="MID2 DOMAIN-CONTAINING PROTEIN"/>
    <property type="match status" value="1"/>
</dbReference>
<evidence type="ECO:0000256" key="5">
    <source>
        <dbReference type="SAM" id="MobiDB-lite"/>
    </source>
</evidence>
<evidence type="ECO:0000256" key="6">
    <source>
        <dbReference type="SAM" id="Phobius"/>
    </source>
</evidence>
<feature type="region of interest" description="Disordered" evidence="5">
    <location>
        <begin position="350"/>
        <end position="388"/>
    </location>
</feature>
<dbReference type="EMBL" id="JAACJK010000165">
    <property type="protein sequence ID" value="KAF5323871.1"/>
    <property type="molecule type" value="Genomic_DNA"/>
</dbReference>
<dbReference type="GO" id="GO:0071944">
    <property type="term" value="C:cell periphery"/>
    <property type="evidence" value="ECO:0007669"/>
    <property type="project" value="UniProtKB-ARBA"/>
</dbReference>
<evidence type="ECO:0000313" key="7">
    <source>
        <dbReference type="EMBL" id="KAF5323871.1"/>
    </source>
</evidence>
<gene>
    <name evidence="7" type="ORF">D9611_008250</name>
</gene>
<keyword evidence="4 6" id="KW-0472">Membrane</keyword>
<keyword evidence="8" id="KW-1185">Reference proteome</keyword>
<evidence type="ECO:0000256" key="2">
    <source>
        <dbReference type="ARBA" id="ARBA00022692"/>
    </source>
</evidence>
<proteinExistence type="predicted"/>
<dbReference type="AlphaFoldDB" id="A0A8H5BIN7"/>
<feature type="compositionally biased region" description="Low complexity" evidence="5">
    <location>
        <begin position="248"/>
        <end position="274"/>
    </location>
</feature>
<evidence type="ECO:0000256" key="1">
    <source>
        <dbReference type="ARBA" id="ARBA00004167"/>
    </source>
</evidence>
<name>A0A8H5BIN7_9AGAR</name>
<comment type="subcellular location">
    <subcellularLocation>
        <location evidence="1">Membrane</location>
        <topology evidence="1">Single-pass membrane protein</topology>
    </subcellularLocation>
</comment>
<comment type="caution">
    <text evidence="7">The sequence shown here is derived from an EMBL/GenBank/DDBJ whole genome shotgun (WGS) entry which is preliminary data.</text>
</comment>
<dbReference type="Gene3D" id="2.60.120.260">
    <property type="entry name" value="Galactose-binding domain-like"/>
    <property type="match status" value="1"/>
</dbReference>
<dbReference type="InterPro" id="IPR051694">
    <property type="entry name" value="Immunoregulatory_rcpt-like"/>
</dbReference>
<dbReference type="GO" id="GO:0016020">
    <property type="term" value="C:membrane"/>
    <property type="evidence" value="ECO:0007669"/>
    <property type="project" value="UniProtKB-SubCell"/>
</dbReference>
<feature type="compositionally biased region" description="Polar residues" evidence="5">
    <location>
        <begin position="370"/>
        <end position="384"/>
    </location>
</feature>
<evidence type="ECO:0000313" key="8">
    <source>
        <dbReference type="Proteomes" id="UP000541558"/>
    </source>
</evidence>
<sequence>MSSAFTEMPYRLTSPSWVSRVSRAESTMPGSRRALHSAEMPHRSFFRPRPPHAFLAASMFFRALGALQIASLLLQYHLAWAAIVNRTIDDTFGDSDTHLVPVYFPATDGTWKDQTCIGCAISLDTKQAFKQTYTAATYSPSTGKISVTLTFNGTAIWVYFILPNNNGEGITTITDCDFTMNKDPAVNFRHAPDLTKTDADYNQLVYSRTDLPFATHTLEISTQANFNTYINFDYAIYTHDDDGILGATPTSATGTTTTKTTTSSGTATAGGASSKSHSPTGAIAGGVVGGIVAVAAIILLLFFRRRQKRERQKGLDLTGDDVADPYIQENAYHRGPSTISPFGVNSSQAPLYSPVVGPEGPTAPSGPGQYPSSISGTEYSSNPYGGNGEFSDRATTITGTTSSHGVLPYMAAAGSSAAGSAYPPEKGRRLRVLAPEGGGDSLAPPSSVGATTLTNSEEKNRIRQARQAEIRLRLHTVENEMNEITRDIKRGSGSPQNVPQGDANEIAEMREQMRMMQQEIGLLRENQASEWAQGLTDEPPPGYSPVGAPQNFSGGASGGS</sequence>
<keyword evidence="2 6" id="KW-0812">Transmembrane</keyword>
<organism evidence="7 8">
    <name type="scientific">Ephemerocybe angulata</name>
    <dbReference type="NCBI Taxonomy" id="980116"/>
    <lineage>
        <taxon>Eukaryota</taxon>
        <taxon>Fungi</taxon>
        <taxon>Dikarya</taxon>
        <taxon>Basidiomycota</taxon>
        <taxon>Agaricomycotina</taxon>
        <taxon>Agaricomycetes</taxon>
        <taxon>Agaricomycetidae</taxon>
        <taxon>Agaricales</taxon>
        <taxon>Agaricineae</taxon>
        <taxon>Psathyrellaceae</taxon>
        <taxon>Ephemerocybe</taxon>
    </lineage>
</organism>
<reference evidence="7 8" key="1">
    <citation type="journal article" date="2020" name="ISME J.">
        <title>Uncovering the hidden diversity of litter-decomposition mechanisms in mushroom-forming fungi.</title>
        <authorList>
            <person name="Floudas D."/>
            <person name="Bentzer J."/>
            <person name="Ahren D."/>
            <person name="Johansson T."/>
            <person name="Persson P."/>
            <person name="Tunlid A."/>
        </authorList>
    </citation>
    <scope>NUCLEOTIDE SEQUENCE [LARGE SCALE GENOMIC DNA]</scope>
    <source>
        <strain evidence="7 8">CBS 175.51</strain>
    </source>
</reference>
<protein>
    <submittedName>
        <fullName evidence="7">Uncharacterized protein</fullName>
    </submittedName>
</protein>
<keyword evidence="3 6" id="KW-1133">Transmembrane helix</keyword>
<dbReference type="OrthoDB" id="2758521at2759"/>
<feature type="transmembrane region" description="Helical" evidence="6">
    <location>
        <begin position="282"/>
        <end position="303"/>
    </location>
</feature>
<dbReference type="Proteomes" id="UP000541558">
    <property type="component" value="Unassembled WGS sequence"/>
</dbReference>